<proteinExistence type="predicted"/>
<comment type="cofactor">
    <cofactor evidence="1">
        <name>pyridoxal 5'-phosphate</name>
        <dbReference type="ChEBI" id="CHEBI:597326"/>
    </cofactor>
</comment>
<name>A0A433RYU5_9BACL</name>
<evidence type="ECO:0000313" key="4">
    <source>
        <dbReference type="EMBL" id="RUS58462.1"/>
    </source>
</evidence>
<dbReference type="EMBL" id="JTFC01000001">
    <property type="protein sequence ID" value="RUS58462.1"/>
    <property type="molecule type" value="Genomic_DNA"/>
</dbReference>
<dbReference type="InterPro" id="IPR015421">
    <property type="entry name" value="PyrdxlP-dep_Trfase_major"/>
</dbReference>
<dbReference type="RefSeq" id="WP_126988943.1">
    <property type="nucleotide sequence ID" value="NZ_JTFC01000001.1"/>
</dbReference>
<dbReference type="PIRSF" id="PIRSF005572">
    <property type="entry name" value="NifS"/>
    <property type="match status" value="1"/>
</dbReference>
<reference evidence="4 5" key="1">
    <citation type="submission" date="2014-11" db="EMBL/GenBank/DDBJ databases">
        <title>Genome sequence and analysis of novel Kurthia sp.</title>
        <authorList>
            <person name="Lawson J.N."/>
            <person name="Gonzalez J.E."/>
            <person name="Rinauldi L."/>
            <person name="Xuan Z."/>
            <person name="Firman A."/>
            <person name="Shaddox L."/>
            <person name="Trudeau A."/>
            <person name="Shah S."/>
            <person name="Reiman D."/>
        </authorList>
    </citation>
    <scope>NUCLEOTIDE SEQUENCE [LARGE SCALE GENOMIC DNA]</scope>
    <source>
        <strain evidence="4 5">3B1D</strain>
    </source>
</reference>
<feature type="domain" description="Aminotransferase class V" evidence="3">
    <location>
        <begin position="2"/>
        <end position="356"/>
    </location>
</feature>
<dbReference type="OrthoDB" id="9808002at2"/>
<sequence>MVYLDYAATSPMSEAALETYEKIARQYYGNASSLHEDGWMAKQVLDNARAMIAHIAGVEARGIYFTGSGTEANLIGIMSLALASKKRHIITSMAEHTSVHAAMNALERMGYRVTRLPLQQNGLIDCALVERMIDNDTCMLALQHINPEIGSIQPIAQLAEIARRHDVLLHVDCVQSFAKVPLDFVRHIDSFSCSAHKIGGPKSCGAVYIKPGSRIVPLFPGLTHEKGLRGGTVDVAANGAFAVAAEACSNQINHRHFTTLRNVLKKRLAGNKYTLLEAAVQYPGICGLLVHGYEGQYVMLRLSERGVMVSTGSACDSSHEAGTKAIMAMGASVDEARQFFRISFGARTTIKEIEILCEILNDF</sequence>
<comment type="caution">
    <text evidence="4">The sequence shown here is derived from an EMBL/GenBank/DDBJ whole genome shotgun (WGS) entry which is preliminary data.</text>
</comment>
<dbReference type="Pfam" id="PF00266">
    <property type="entry name" value="Aminotran_5"/>
    <property type="match status" value="1"/>
</dbReference>
<dbReference type="InterPro" id="IPR016454">
    <property type="entry name" value="Cysteine_dSase"/>
</dbReference>
<dbReference type="Gene3D" id="3.90.1150.10">
    <property type="entry name" value="Aspartate Aminotransferase, domain 1"/>
    <property type="match status" value="1"/>
</dbReference>
<keyword evidence="2" id="KW-0663">Pyridoxal phosphate</keyword>
<evidence type="ECO:0000259" key="3">
    <source>
        <dbReference type="Pfam" id="PF00266"/>
    </source>
</evidence>
<keyword evidence="4" id="KW-0808">Transferase</keyword>
<dbReference type="Gene3D" id="1.10.260.50">
    <property type="match status" value="1"/>
</dbReference>
<organism evidence="4 5">
    <name type="scientific">Candidatus Kurthia intestinigallinarum</name>
    <dbReference type="NCBI Taxonomy" id="1562256"/>
    <lineage>
        <taxon>Bacteria</taxon>
        <taxon>Bacillati</taxon>
        <taxon>Bacillota</taxon>
        <taxon>Bacilli</taxon>
        <taxon>Bacillales</taxon>
        <taxon>Caryophanaceae</taxon>
        <taxon>Kurthia</taxon>
    </lineage>
</organism>
<dbReference type="EC" id="2.8.1.7" evidence="4"/>
<evidence type="ECO:0000313" key="5">
    <source>
        <dbReference type="Proteomes" id="UP000288623"/>
    </source>
</evidence>
<evidence type="ECO:0000256" key="1">
    <source>
        <dbReference type="ARBA" id="ARBA00001933"/>
    </source>
</evidence>
<keyword evidence="5" id="KW-1185">Reference proteome</keyword>
<dbReference type="InterPro" id="IPR000192">
    <property type="entry name" value="Aminotrans_V_dom"/>
</dbReference>
<evidence type="ECO:0000256" key="2">
    <source>
        <dbReference type="ARBA" id="ARBA00022898"/>
    </source>
</evidence>
<dbReference type="InterPro" id="IPR015422">
    <property type="entry name" value="PyrdxlP-dep_Trfase_small"/>
</dbReference>
<gene>
    <name evidence="4" type="ORF">QI30_00130</name>
</gene>
<protein>
    <submittedName>
        <fullName evidence="4">Cysteine desulfurase</fullName>
        <ecNumber evidence="4">2.8.1.7</ecNumber>
    </submittedName>
</protein>
<dbReference type="InterPro" id="IPR015424">
    <property type="entry name" value="PyrdxlP-dep_Trfase"/>
</dbReference>
<dbReference type="GO" id="GO:0031071">
    <property type="term" value="F:cysteine desulfurase activity"/>
    <property type="evidence" value="ECO:0007669"/>
    <property type="project" value="UniProtKB-EC"/>
</dbReference>
<dbReference type="Proteomes" id="UP000288623">
    <property type="component" value="Unassembled WGS sequence"/>
</dbReference>
<dbReference type="PANTHER" id="PTHR11601:SF36">
    <property type="entry name" value="CYSTEINE DESULFURASE NIFS-RELATED"/>
    <property type="match status" value="1"/>
</dbReference>
<dbReference type="PANTHER" id="PTHR11601">
    <property type="entry name" value="CYSTEINE DESULFURYLASE FAMILY MEMBER"/>
    <property type="match status" value="1"/>
</dbReference>
<dbReference type="Gene3D" id="3.40.640.10">
    <property type="entry name" value="Type I PLP-dependent aspartate aminotransferase-like (Major domain)"/>
    <property type="match status" value="1"/>
</dbReference>
<dbReference type="NCBIfam" id="NF002806">
    <property type="entry name" value="PRK02948.1"/>
    <property type="match status" value="1"/>
</dbReference>
<accession>A0A433RYU5</accession>
<dbReference type="SUPFAM" id="SSF53383">
    <property type="entry name" value="PLP-dependent transferases"/>
    <property type="match status" value="1"/>
</dbReference>
<dbReference type="AlphaFoldDB" id="A0A433RYU5"/>